<dbReference type="AlphaFoldDB" id="A0A8K0KC52"/>
<evidence type="ECO:0000313" key="3">
    <source>
        <dbReference type="EMBL" id="KAG8231431.1"/>
    </source>
</evidence>
<evidence type="ECO:0000256" key="1">
    <source>
        <dbReference type="SAM" id="MobiDB-lite"/>
    </source>
</evidence>
<accession>A0A8K0KC52</accession>
<feature type="signal peptide" evidence="2">
    <location>
        <begin position="1"/>
        <end position="23"/>
    </location>
</feature>
<evidence type="ECO:0000313" key="4">
    <source>
        <dbReference type="Proteomes" id="UP000792457"/>
    </source>
</evidence>
<dbReference type="EMBL" id="KZ308556">
    <property type="protein sequence ID" value="KAG8231431.1"/>
    <property type="molecule type" value="Genomic_DNA"/>
</dbReference>
<keyword evidence="4" id="KW-1185">Reference proteome</keyword>
<feature type="region of interest" description="Disordered" evidence="1">
    <location>
        <begin position="55"/>
        <end position="105"/>
    </location>
</feature>
<feature type="chain" id="PRO_5035450115" evidence="2">
    <location>
        <begin position="24"/>
        <end position="200"/>
    </location>
</feature>
<reference evidence="3" key="2">
    <citation type="submission" date="2017-10" db="EMBL/GenBank/DDBJ databases">
        <title>Ladona fulva Genome sequencing and assembly.</title>
        <authorList>
            <person name="Murali S."/>
            <person name="Richards S."/>
            <person name="Bandaranaike D."/>
            <person name="Bellair M."/>
            <person name="Blankenburg K."/>
            <person name="Chao H."/>
            <person name="Dinh H."/>
            <person name="Doddapaneni H."/>
            <person name="Dugan-Rocha S."/>
            <person name="Elkadiri S."/>
            <person name="Gnanaolivu R."/>
            <person name="Hernandez B."/>
            <person name="Skinner E."/>
            <person name="Javaid M."/>
            <person name="Lee S."/>
            <person name="Li M."/>
            <person name="Ming W."/>
            <person name="Munidasa M."/>
            <person name="Muniz J."/>
            <person name="Nguyen L."/>
            <person name="Hughes D."/>
            <person name="Osuji N."/>
            <person name="Pu L.-L."/>
            <person name="Puazo M."/>
            <person name="Qu C."/>
            <person name="Quiroz J."/>
            <person name="Raj R."/>
            <person name="Weissenberger G."/>
            <person name="Xin Y."/>
            <person name="Zou X."/>
            <person name="Han Y."/>
            <person name="Worley K."/>
            <person name="Muzny D."/>
            <person name="Gibbs R."/>
        </authorList>
    </citation>
    <scope>NUCLEOTIDE SEQUENCE</scope>
    <source>
        <strain evidence="3">Sampled in the wild</strain>
    </source>
</reference>
<gene>
    <name evidence="3" type="ORF">J437_LFUL000147</name>
</gene>
<reference evidence="3" key="1">
    <citation type="submission" date="2013-04" db="EMBL/GenBank/DDBJ databases">
        <authorList>
            <person name="Qu J."/>
            <person name="Murali S.C."/>
            <person name="Bandaranaike D."/>
            <person name="Bellair M."/>
            <person name="Blankenburg K."/>
            <person name="Chao H."/>
            <person name="Dinh H."/>
            <person name="Doddapaneni H."/>
            <person name="Downs B."/>
            <person name="Dugan-Rocha S."/>
            <person name="Elkadiri S."/>
            <person name="Gnanaolivu R.D."/>
            <person name="Hernandez B."/>
            <person name="Javaid M."/>
            <person name="Jayaseelan J.C."/>
            <person name="Lee S."/>
            <person name="Li M."/>
            <person name="Ming W."/>
            <person name="Munidasa M."/>
            <person name="Muniz J."/>
            <person name="Nguyen L."/>
            <person name="Ongeri F."/>
            <person name="Osuji N."/>
            <person name="Pu L.-L."/>
            <person name="Puazo M."/>
            <person name="Qu C."/>
            <person name="Quiroz J."/>
            <person name="Raj R."/>
            <person name="Weissenberger G."/>
            <person name="Xin Y."/>
            <person name="Zou X."/>
            <person name="Han Y."/>
            <person name="Richards S."/>
            <person name="Worley K."/>
            <person name="Muzny D."/>
            <person name="Gibbs R."/>
        </authorList>
    </citation>
    <scope>NUCLEOTIDE SEQUENCE</scope>
    <source>
        <strain evidence="3">Sampled in the wild</strain>
    </source>
</reference>
<keyword evidence="2" id="KW-0732">Signal</keyword>
<feature type="compositionally biased region" description="Low complexity" evidence="1">
    <location>
        <begin position="56"/>
        <end position="72"/>
    </location>
</feature>
<feature type="region of interest" description="Disordered" evidence="1">
    <location>
        <begin position="174"/>
        <end position="200"/>
    </location>
</feature>
<evidence type="ECO:0000256" key="2">
    <source>
        <dbReference type="SAM" id="SignalP"/>
    </source>
</evidence>
<feature type="compositionally biased region" description="Basic and acidic residues" evidence="1">
    <location>
        <begin position="179"/>
        <end position="200"/>
    </location>
</feature>
<feature type="compositionally biased region" description="Pro residues" evidence="1">
    <location>
        <begin position="73"/>
        <end position="83"/>
    </location>
</feature>
<proteinExistence type="predicted"/>
<protein>
    <submittedName>
        <fullName evidence="3">Uncharacterized protein</fullName>
    </submittedName>
</protein>
<organism evidence="3 4">
    <name type="scientific">Ladona fulva</name>
    <name type="common">Scarce chaser dragonfly</name>
    <name type="synonym">Libellula fulva</name>
    <dbReference type="NCBI Taxonomy" id="123851"/>
    <lineage>
        <taxon>Eukaryota</taxon>
        <taxon>Metazoa</taxon>
        <taxon>Ecdysozoa</taxon>
        <taxon>Arthropoda</taxon>
        <taxon>Hexapoda</taxon>
        <taxon>Insecta</taxon>
        <taxon>Pterygota</taxon>
        <taxon>Palaeoptera</taxon>
        <taxon>Odonata</taxon>
        <taxon>Epiprocta</taxon>
        <taxon>Anisoptera</taxon>
        <taxon>Libelluloidea</taxon>
        <taxon>Libellulidae</taxon>
        <taxon>Ladona</taxon>
    </lineage>
</organism>
<name>A0A8K0KC52_LADFU</name>
<sequence>MSDRSSSLGIMQLALLAPLGVGAAGGGSGLALLPRALIAAAPPKIRITDEHERTFSLASSAGPASAAATPATPATPLPPPRPHSAPYGHHDNGHEGDVDEEVSHEEDVRNMRIFCPLHLVTQLQMEQTILLQATIPLQRYHHQQLCSVLIYLEQESITTKKSFMQDLEEKRATMGVENQESKKLLESVKNKAKGAEKANH</sequence>
<dbReference type="Proteomes" id="UP000792457">
    <property type="component" value="Unassembled WGS sequence"/>
</dbReference>
<comment type="caution">
    <text evidence="3">The sequence shown here is derived from an EMBL/GenBank/DDBJ whole genome shotgun (WGS) entry which is preliminary data.</text>
</comment>